<organism evidence="1 2">
    <name type="scientific">Stylosanthes scabra</name>
    <dbReference type="NCBI Taxonomy" id="79078"/>
    <lineage>
        <taxon>Eukaryota</taxon>
        <taxon>Viridiplantae</taxon>
        <taxon>Streptophyta</taxon>
        <taxon>Embryophyta</taxon>
        <taxon>Tracheophyta</taxon>
        <taxon>Spermatophyta</taxon>
        <taxon>Magnoliopsida</taxon>
        <taxon>eudicotyledons</taxon>
        <taxon>Gunneridae</taxon>
        <taxon>Pentapetalae</taxon>
        <taxon>rosids</taxon>
        <taxon>fabids</taxon>
        <taxon>Fabales</taxon>
        <taxon>Fabaceae</taxon>
        <taxon>Papilionoideae</taxon>
        <taxon>50 kb inversion clade</taxon>
        <taxon>dalbergioids sensu lato</taxon>
        <taxon>Dalbergieae</taxon>
        <taxon>Pterocarpus clade</taxon>
        <taxon>Stylosanthes</taxon>
    </lineage>
</organism>
<protein>
    <submittedName>
        <fullName evidence="1">Uncharacterized protein</fullName>
    </submittedName>
</protein>
<gene>
    <name evidence="1" type="ORF">PIB30_038273</name>
</gene>
<evidence type="ECO:0000313" key="2">
    <source>
        <dbReference type="Proteomes" id="UP001341840"/>
    </source>
</evidence>
<dbReference type="Proteomes" id="UP001341840">
    <property type="component" value="Unassembled WGS sequence"/>
</dbReference>
<dbReference type="EMBL" id="JASCZI010241852">
    <property type="protein sequence ID" value="MED6207716.1"/>
    <property type="molecule type" value="Genomic_DNA"/>
</dbReference>
<reference evidence="1 2" key="1">
    <citation type="journal article" date="2023" name="Plants (Basel)">
        <title>Bridging the Gap: Combining Genomics and Transcriptomics Approaches to Understand Stylosanthes scabra, an Orphan Legume from the Brazilian Caatinga.</title>
        <authorList>
            <person name="Ferreira-Neto J.R.C."/>
            <person name="da Silva M.D."/>
            <person name="Binneck E."/>
            <person name="de Melo N.F."/>
            <person name="da Silva R.H."/>
            <person name="de Melo A.L.T.M."/>
            <person name="Pandolfi V."/>
            <person name="Bustamante F.O."/>
            <person name="Brasileiro-Vidal A.C."/>
            <person name="Benko-Iseppon A.M."/>
        </authorList>
    </citation>
    <scope>NUCLEOTIDE SEQUENCE [LARGE SCALE GENOMIC DNA]</scope>
    <source>
        <tissue evidence="1">Leaves</tissue>
    </source>
</reference>
<keyword evidence="2" id="KW-1185">Reference proteome</keyword>
<sequence length="109" mass="11959">MSAITAQIVAGARAFLAIAHLPRPLLNVATGDAHTHPSPHRSLALYSTSAAAESSWKNPIIDFLERGILPKEKWEANMMRRDAANYVTVGGELYRRAAAMPLFKCVEKE</sequence>
<evidence type="ECO:0000313" key="1">
    <source>
        <dbReference type="EMBL" id="MED6207716.1"/>
    </source>
</evidence>
<proteinExistence type="predicted"/>
<comment type="caution">
    <text evidence="1">The sequence shown here is derived from an EMBL/GenBank/DDBJ whole genome shotgun (WGS) entry which is preliminary data.</text>
</comment>
<name>A0ABU6YE83_9FABA</name>
<accession>A0ABU6YE83</accession>